<organism evidence="1 2">
    <name type="scientific">Cellulomonas fengjieae</name>
    <dbReference type="NCBI Taxonomy" id="2819978"/>
    <lineage>
        <taxon>Bacteria</taxon>
        <taxon>Bacillati</taxon>
        <taxon>Actinomycetota</taxon>
        <taxon>Actinomycetes</taxon>
        <taxon>Micrococcales</taxon>
        <taxon>Cellulomonadaceae</taxon>
        <taxon>Cellulomonas</taxon>
    </lineage>
</organism>
<accession>A0ABS3SLU0</accession>
<sequence>MTTNERLRVIQRVYAEWAAEQRTAPDLAYAHDGPSQYTEGIDALGAPASAQDDLHQRVGAALRDAGLPIEPF</sequence>
<evidence type="ECO:0000313" key="1">
    <source>
        <dbReference type="EMBL" id="MBO3086627.1"/>
    </source>
</evidence>
<reference evidence="1 2" key="1">
    <citation type="submission" date="2021-03" db="EMBL/GenBank/DDBJ databases">
        <title>novel species in genus Cellulomonas.</title>
        <authorList>
            <person name="Zhang G."/>
        </authorList>
    </citation>
    <scope>NUCLEOTIDE SEQUENCE [LARGE SCALE GENOMIC DNA]</scope>
    <source>
        <strain evidence="2">zg-ZUI188</strain>
    </source>
</reference>
<protein>
    <submittedName>
        <fullName evidence="1">Uncharacterized protein</fullName>
    </submittedName>
</protein>
<keyword evidence="2" id="KW-1185">Reference proteome</keyword>
<gene>
    <name evidence="1" type="ORF">J4035_18440</name>
</gene>
<proteinExistence type="predicted"/>
<dbReference type="RefSeq" id="WP_208290571.1">
    <property type="nucleotide sequence ID" value="NZ_CP074404.1"/>
</dbReference>
<evidence type="ECO:0000313" key="2">
    <source>
        <dbReference type="Proteomes" id="UP000678317"/>
    </source>
</evidence>
<comment type="caution">
    <text evidence="1">The sequence shown here is derived from an EMBL/GenBank/DDBJ whole genome shotgun (WGS) entry which is preliminary data.</text>
</comment>
<name>A0ABS3SLU0_9CELL</name>
<dbReference type="EMBL" id="JAGFBM010000010">
    <property type="protein sequence ID" value="MBO3086627.1"/>
    <property type="molecule type" value="Genomic_DNA"/>
</dbReference>
<dbReference type="Proteomes" id="UP000678317">
    <property type="component" value="Unassembled WGS sequence"/>
</dbReference>